<organism evidence="2 3">
    <name type="scientific">Parelaphostrongylus tenuis</name>
    <name type="common">Meningeal worm</name>
    <dbReference type="NCBI Taxonomy" id="148309"/>
    <lineage>
        <taxon>Eukaryota</taxon>
        <taxon>Metazoa</taxon>
        <taxon>Ecdysozoa</taxon>
        <taxon>Nematoda</taxon>
        <taxon>Chromadorea</taxon>
        <taxon>Rhabditida</taxon>
        <taxon>Rhabditina</taxon>
        <taxon>Rhabditomorpha</taxon>
        <taxon>Strongyloidea</taxon>
        <taxon>Metastrongylidae</taxon>
        <taxon>Parelaphostrongylus</taxon>
    </lineage>
</organism>
<sequence length="62" mass="7032">MLFSQRQHLTNDTKKEMTTEAMIVDTLLENTATTTAVPQTEQLPYSQLVETTTGGRRPQQCF</sequence>
<dbReference type="Proteomes" id="UP001196413">
    <property type="component" value="Unassembled WGS sequence"/>
</dbReference>
<accession>A0AAD5QLD5</accession>
<name>A0AAD5QLD5_PARTN</name>
<dbReference type="AlphaFoldDB" id="A0AAD5QLD5"/>
<protein>
    <submittedName>
        <fullName evidence="2">Uncharacterized protein</fullName>
    </submittedName>
</protein>
<evidence type="ECO:0000313" key="3">
    <source>
        <dbReference type="Proteomes" id="UP001196413"/>
    </source>
</evidence>
<comment type="caution">
    <text evidence="2">The sequence shown here is derived from an EMBL/GenBank/DDBJ whole genome shotgun (WGS) entry which is preliminary data.</text>
</comment>
<evidence type="ECO:0000256" key="1">
    <source>
        <dbReference type="SAM" id="MobiDB-lite"/>
    </source>
</evidence>
<evidence type="ECO:0000313" key="2">
    <source>
        <dbReference type="EMBL" id="KAJ1350951.1"/>
    </source>
</evidence>
<keyword evidence="3" id="KW-1185">Reference proteome</keyword>
<dbReference type="EMBL" id="JAHQIW010000975">
    <property type="protein sequence ID" value="KAJ1350951.1"/>
    <property type="molecule type" value="Genomic_DNA"/>
</dbReference>
<reference evidence="2" key="1">
    <citation type="submission" date="2021-06" db="EMBL/GenBank/DDBJ databases">
        <title>Parelaphostrongylus tenuis whole genome reference sequence.</title>
        <authorList>
            <person name="Garwood T.J."/>
            <person name="Larsen P.A."/>
            <person name="Fountain-Jones N.M."/>
            <person name="Garbe J.R."/>
            <person name="Macchietto M.G."/>
            <person name="Kania S.A."/>
            <person name="Gerhold R.W."/>
            <person name="Richards J.E."/>
            <person name="Wolf T.M."/>
        </authorList>
    </citation>
    <scope>NUCLEOTIDE SEQUENCE</scope>
    <source>
        <strain evidence="2">MNPRO001-30</strain>
        <tissue evidence="2">Meninges</tissue>
    </source>
</reference>
<proteinExistence type="predicted"/>
<feature type="compositionally biased region" description="Polar residues" evidence="1">
    <location>
        <begin position="43"/>
        <end position="54"/>
    </location>
</feature>
<feature type="region of interest" description="Disordered" evidence="1">
    <location>
        <begin position="43"/>
        <end position="62"/>
    </location>
</feature>
<gene>
    <name evidence="2" type="ORF">KIN20_006882</name>
</gene>